<reference evidence="1 2" key="1">
    <citation type="submission" date="2017-10" db="EMBL/GenBank/DDBJ databases">
        <title>Comparative genomics in systemic dimorphic fungi from Ajellomycetaceae.</title>
        <authorList>
            <person name="Munoz J.F."/>
            <person name="Mcewen J.G."/>
            <person name="Clay O.K."/>
            <person name="Cuomo C.A."/>
        </authorList>
    </citation>
    <scope>NUCLEOTIDE SEQUENCE [LARGE SCALE GENOMIC DNA]</scope>
    <source>
        <strain evidence="1 2">UAMH5409</strain>
    </source>
</reference>
<dbReference type="OrthoDB" id="5424209at2759"/>
<dbReference type="Proteomes" id="UP000223968">
    <property type="component" value="Unassembled WGS sequence"/>
</dbReference>
<keyword evidence="2" id="KW-1185">Reference proteome</keyword>
<proteinExistence type="predicted"/>
<name>A0A2B7WWH7_9EURO</name>
<sequence>MVGRTRKPVARPDCTETWESTTLSSILWPTIEEWVAWKDNFRKTSHNLPVAHPVYGSQSKLERRFIKVYEKDIKLHLPEVLGQYQISYERACLGFYPVNYGPSQCTCTTLNISTRDEDSSLWLSAARDILNLFWEHGARQLVKSLQVEIRNPEKMYCDVSKVLPDEALIQTLEAIQPDVLKTVNSLMTNIWTSIAYHLRVDYWAAY</sequence>
<dbReference type="STRING" id="1447875.A0A2B7WWH7"/>
<protein>
    <submittedName>
        <fullName evidence="1">Uncharacterized protein</fullName>
    </submittedName>
</protein>
<dbReference type="AlphaFoldDB" id="A0A2B7WWH7"/>
<gene>
    <name evidence="1" type="ORF">AJ79_08062</name>
</gene>
<comment type="caution">
    <text evidence="1">The sequence shown here is derived from an EMBL/GenBank/DDBJ whole genome shotgun (WGS) entry which is preliminary data.</text>
</comment>
<evidence type="ECO:0000313" key="1">
    <source>
        <dbReference type="EMBL" id="PGH00907.1"/>
    </source>
</evidence>
<evidence type="ECO:0000313" key="2">
    <source>
        <dbReference type="Proteomes" id="UP000223968"/>
    </source>
</evidence>
<dbReference type="EMBL" id="PDNB01000179">
    <property type="protein sequence ID" value="PGH00907.1"/>
    <property type="molecule type" value="Genomic_DNA"/>
</dbReference>
<accession>A0A2B7WWH7</accession>
<organism evidence="1 2">
    <name type="scientific">Helicocarpus griseus UAMH5409</name>
    <dbReference type="NCBI Taxonomy" id="1447875"/>
    <lineage>
        <taxon>Eukaryota</taxon>
        <taxon>Fungi</taxon>
        <taxon>Dikarya</taxon>
        <taxon>Ascomycota</taxon>
        <taxon>Pezizomycotina</taxon>
        <taxon>Eurotiomycetes</taxon>
        <taxon>Eurotiomycetidae</taxon>
        <taxon>Onygenales</taxon>
        <taxon>Ajellomycetaceae</taxon>
        <taxon>Helicocarpus</taxon>
    </lineage>
</organism>